<evidence type="ECO:0000256" key="3">
    <source>
        <dbReference type="ARBA" id="ARBA00022737"/>
    </source>
</evidence>
<keyword evidence="5" id="KW-0539">Nucleus</keyword>
<dbReference type="PANTHER" id="PTHR14978">
    <property type="entry name" value="BETA-CATENIN-LIKE PROTEIN 1 NUCLEAR ASSOCIATED PROTEIN"/>
    <property type="match status" value="1"/>
</dbReference>
<evidence type="ECO:0000256" key="4">
    <source>
        <dbReference type="ARBA" id="ARBA00023054"/>
    </source>
</evidence>
<dbReference type="InterPro" id="IPR039678">
    <property type="entry name" value="CTNNBL1"/>
</dbReference>
<reference evidence="8" key="1">
    <citation type="submission" date="2021-01" db="EMBL/GenBank/DDBJ databases">
        <authorList>
            <person name="Eckstrom K.M.E."/>
        </authorList>
    </citation>
    <scope>NUCLEOTIDE SEQUENCE</scope>
    <source>
        <strain evidence="8">UVCC 0001</strain>
    </source>
</reference>
<comment type="subcellular location">
    <subcellularLocation>
        <location evidence="1">Nucleus</location>
    </subcellularLocation>
</comment>
<dbReference type="PANTHER" id="PTHR14978:SF0">
    <property type="entry name" value="BETA-CATENIN-LIKE PROTEIN 1"/>
    <property type="match status" value="1"/>
</dbReference>
<dbReference type="GO" id="GO:0005681">
    <property type="term" value="C:spliceosomal complex"/>
    <property type="evidence" value="ECO:0007669"/>
    <property type="project" value="TreeGrafter"/>
</dbReference>
<evidence type="ECO:0000256" key="5">
    <source>
        <dbReference type="ARBA" id="ARBA00023242"/>
    </source>
</evidence>
<dbReference type="Gene3D" id="1.25.10.10">
    <property type="entry name" value="Leucine-rich Repeat Variant"/>
    <property type="match status" value="2"/>
</dbReference>
<dbReference type="EMBL" id="JASFZW010000012">
    <property type="protein sequence ID" value="KAK2076040.1"/>
    <property type="molecule type" value="Genomic_DNA"/>
</dbReference>
<dbReference type="Pfam" id="PF08216">
    <property type="entry name" value="CTNNBL"/>
    <property type="match status" value="2"/>
</dbReference>
<evidence type="ECO:0000313" key="9">
    <source>
        <dbReference type="Proteomes" id="UP001255856"/>
    </source>
</evidence>
<keyword evidence="2" id="KW-0597">Phosphoprotein</keyword>
<keyword evidence="9" id="KW-1185">Reference proteome</keyword>
<protein>
    <recommendedName>
        <fullName evidence="7">Beta-catenin-like protein 1 N-terminal domain-containing protein</fullName>
    </recommendedName>
</protein>
<evidence type="ECO:0000256" key="2">
    <source>
        <dbReference type="ARBA" id="ARBA00022553"/>
    </source>
</evidence>
<feature type="domain" description="Beta-catenin-like protein 1 N-terminal" evidence="7">
    <location>
        <begin position="11"/>
        <end position="122"/>
    </location>
</feature>
<dbReference type="InterPro" id="IPR011989">
    <property type="entry name" value="ARM-like"/>
</dbReference>
<feature type="region of interest" description="Disordered" evidence="6">
    <location>
        <begin position="1"/>
        <end position="29"/>
    </location>
</feature>
<dbReference type="InterPro" id="IPR013180">
    <property type="entry name" value="CTNNBL1_N"/>
</dbReference>
<keyword evidence="4" id="KW-0175">Coiled coil</keyword>
<evidence type="ECO:0000313" key="8">
    <source>
        <dbReference type="EMBL" id="KAK2076040.1"/>
    </source>
</evidence>
<dbReference type="InterPro" id="IPR016024">
    <property type="entry name" value="ARM-type_fold"/>
</dbReference>
<sequence>MEVDDGDAPSASRRALNAEELLEEAEREAGDVQLEAVDPRAVRRLAGALSKKASVNLEQRTRHAGEPSRFLESEIELDEAINALQAVAAAPELYPVLVEAGAPETLVSLLSHDNADVAGSVLELLAELVGEDAAEEALDPTLALVAALEAAGLLSALGQRLTSLDERVPEEAAAARAALNVLQALVELDPAASPRVLGATGAWLLGRLTGAGEAGAVDALLRAISPYRKRDAADADEREYVESLFAALCALLIEPAARRDFVEAEGVELMVLVLKGRRPCRLAALRALDFAATECPEAAARLVARGGLGALFGAFMGRVGARGRREEREEEEARAVSLVCTLLCLLPPAEPAFARVAAKFVEAEHEKVDRLMEVLFRHEARVQAGEARLVAREGADPDPDALLLARLDAGLFTLQQCALIAGALWRVGDAGIRRRILTLLHQRARALSTLRDVILGRLEALGDDGG</sequence>
<accession>A0AAD9IG61</accession>
<dbReference type="SUPFAM" id="SSF48371">
    <property type="entry name" value="ARM repeat"/>
    <property type="match status" value="1"/>
</dbReference>
<proteinExistence type="predicted"/>
<dbReference type="Proteomes" id="UP001255856">
    <property type="component" value="Unassembled WGS sequence"/>
</dbReference>
<organism evidence="8 9">
    <name type="scientific">Prototheca wickerhamii</name>
    <dbReference type="NCBI Taxonomy" id="3111"/>
    <lineage>
        <taxon>Eukaryota</taxon>
        <taxon>Viridiplantae</taxon>
        <taxon>Chlorophyta</taxon>
        <taxon>core chlorophytes</taxon>
        <taxon>Trebouxiophyceae</taxon>
        <taxon>Chlorellales</taxon>
        <taxon>Chlorellaceae</taxon>
        <taxon>Prototheca</taxon>
    </lineage>
</organism>
<evidence type="ECO:0000256" key="6">
    <source>
        <dbReference type="SAM" id="MobiDB-lite"/>
    </source>
</evidence>
<evidence type="ECO:0000259" key="7">
    <source>
        <dbReference type="SMART" id="SM01156"/>
    </source>
</evidence>
<comment type="caution">
    <text evidence="8">The sequence shown here is derived from an EMBL/GenBank/DDBJ whole genome shotgun (WGS) entry which is preliminary data.</text>
</comment>
<gene>
    <name evidence="8" type="ORF">QBZ16_001376</name>
</gene>
<evidence type="ECO:0000256" key="1">
    <source>
        <dbReference type="ARBA" id="ARBA00004123"/>
    </source>
</evidence>
<dbReference type="SMART" id="SM01156">
    <property type="entry name" value="DUF1716"/>
    <property type="match status" value="1"/>
</dbReference>
<dbReference type="AlphaFoldDB" id="A0AAD9IG61"/>
<keyword evidence="3" id="KW-0677">Repeat</keyword>
<name>A0AAD9IG61_PROWI</name>